<evidence type="ECO:0000313" key="2">
    <source>
        <dbReference type="Proteomes" id="UP000436822"/>
    </source>
</evidence>
<reference evidence="1 2" key="1">
    <citation type="submission" date="2019-12" db="EMBL/GenBank/DDBJ databases">
        <title>Litoreibacter badius sp. nov., a novel bacteriochlorophyll a-containing bacterium in the genus Litoreibacter.</title>
        <authorList>
            <person name="Kanamuro M."/>
            <person name="Takabe Y."/>
            <person name="Mori K."/>
            <person name="Takaichi S."/>
            <person name="Hanada S."/>
        </authorList>
    </citation>
    <scope>NUCLEOTIDE SEQUENCE [LARGE SCALE GENOMIC DNA]</scope>
    <source>
        <strain evidence="1 2">K6</strain>
    </source>
</reference>
<evidence type="ECO:0000313" key="1">
    <source>
        <dbReference type="EMBL" id="GFE65164.1"/>
    </source>
</evidence>
<name>A0A6N6JGB5_9RHOB</name>
<comment type="caution">
    <text evidence="1">The sequence shown here is derived from an EMBL/GenBank/DDBJ whole genome shotgun (WGS) entry which is preliminary data.</text>
</comment>
<accession>A0A6N6JGB5</accession>
<dbReference type="AlphaFoldDB" id="A0A6N6JGB5"/>
<dbReference type="Proteomes" id="UP000436822">
    <property type="component" value="Unassembled WGS sequence"/>
</dbReference>
<organism evidence="1 2">
    <name type="scientific">Litoreibacter roseus</name>
    <dbReference type="NCBI Taxonomy" id="2601869"/>
    <lineage>
        <taxon>Bacteria</taxon>
        <taxon>Pseudomonadati</taxon>
        <taxon>Pseudomonadota</taxon>
        <taxon>Alphaproteobacteria</taxon>
        <taxon>Rhodobacterales</taxon>
        <taxon>Roseobacteraceae</taxon>
        <taxon>Litoreibacter</taxon>
    </lineage>
</organism>
<proteinExistence type="predicted"/>
<protein>
    <submittedName>
        <fullName evidence="1">Uncharacterized protein</fullName>
    </submittedName>
</protein>
<dbReference type="EMBL" id="BLJE01000002">
    <property type="protein sequence ID" value="GFE65164.1"/>
    <property type="molecule type" value="Genomic_DNA"/>
</dbReference>
<gene>
    <name evidence="1" type="ORF">KIN_22380</name>
</gene>
<sequence>MVASSSDWRSEFSTEIFGGIMAEDFVPLTIQQYSKDALATPIFFIVELMHVIFARKQTVREFAAKVSNEPTAEVLNLCCARTQRKKLVHSRRVLCREAAA</sequence>
<keyword evidence="2" id="KW-1185">Reference proteome</keyword>